<dbReference type="Gene3D" id="3.20.20.370">
    <property type="entry name" value="Glycoside hydrolase/deacetylase"/>
    <property type="match status" value="1"/>
</dbReference>
<dbReference type="SUPFAM" id="SSF88713">
    <property type="entry name" value="Glycoside hydrolase/deacetylase"/>
    <property type="match status" value="1"/>
</dbReference>
<dbReference type="InterPro" id="IPR011330">
    <property type="entry name" value="Glyco_hydro/deAcase_b/a-brl"/>
</dbReference>
<evidence type="ECO:0008006" key="3">
    <source>
        <dbReference type="Google" id="ProtNLM"/>
    </source>
</evidence>
<sequence>MKVKLRRYFLILSMLLLLPLGASTGWLQPKSISHQVRAGLLVTAPANDGGLLEAYAAVLREEGFPWAAMGVADLNMAPRELAERYPALILPEGLNQVLPPSVPLILNDYVQAGGKVLLVYDPGTRGEGEGPAAAEALAGLSGVNYAASTDTYDHGFWQFVSSEAGTSWGITPGKLDQGNAISSYSYGRLHYRHRRARLLDARVIAFDGQDGYNPVITEKTYPSGGAVVFVNVPLGYYKQMSDDLPLRAILRTFLIEYARLPRLVNTPEGKGGLVVNFHLDSNAHITPLRAMIQRGVFRPGLQYSIHITAGPDTYKPGDGYGFDARSPWKGRPWVKLLQKYGAIGSHGGWIHNYFAENLEKMPRQEVWRYLALNCDTLSSITGHPVLEYSAPAGHHPAFVNEWLKEHGVLAYYSPGDTGSSPTRSIFHGRQVSGTLWSFPITPYRQYAALEELIAAGVPLAEVKGWFDELLNFVENEHVIRLIYTHANRSEYALEALAYLAERAERDQEGGRLLVWPMSRFADFLNRYEQGEASFNRESYGWSIKLRNKAGLADMTVAVYTGDDRYRVIGRHLSWRQEGAWLYITTTADITANDIYLYRTK</sequence>
<accession>A0A2T0AYM8</accession>
<dbReference type="InterPro" id="IPR029062">
    <property type="entry name" value="Class_I_gatase-like"/>
</dbReference>
<dbReference type="Proteomes" id="UP000238415">
    <property type="component" value="Unassembled WGS sequence"/>
</dbReference>
<gene>
    <name evidence="1" type="ORF">MOHU_01110</name>
</gene>
<evidence type="ECO:0000313" key="2">
    <source>
        <dbReference type="Proteomes" id="UP000238415"/>
    </source>
</evidence>
<name>A0A2T0AYM8_9FIRM</name>
<comment type="caution">
    <text evidence="1">The sequence shown here is derived from an EMBL/GenBank/DDBJ whole genome shotgun (WGS) entry which is preliminary data.</text>
</comment>
<reference evidence="1 2" key="1">
    <citation type="submission" date="2018-03" db="EMBL/GenBank/DDBJ databases">
        <title>Genome sequence of Moorella humiferrea DSM 23265.</title>
        <authorList>
            <person name="Poehlein A."/>
            <person name="Daniel R."/>
        </authorList>
    </citation>
    <scope>NUCLEOTIDE SEQUENCE [LARGE SCALE GENOMIC DNA]</scope>
    <source>
        <strain evidence="1 2">DSM 23265</strain>
    </source>
</reference>
<dbReference type="EMBL" id="PVXM01000002">
    <property type="protein sequence ID" value="PRR76015.1"/>
    <property type="molecule type" value="Genomic_DNA"/>
</dbReference>
<keyword evidence="2" id="KW-1185">Reference proteome</keyword>
<dbReference type="Gene3D" id="3.40.50.880">
    <property type="match status" value="1"/>
</dbReference>
<organism evidence="1 2">
    <name type="scientific">Neomoorella humiferrea</name>
    <dbReference type="NCBI Taxonomy" id="676965"/>
    <lineage>
        <taxon>Bacteria</taxon>
        <taxon>Bacillati</taxon>
        <taxon>Bacillota</taxon>
        <taxon>Clostridia</taxon>
        <taxon>Neomoorellales</taxon>
        <taxon>Neomoorellaceae</taxon>
        <taxon>Neomoorella</taxon>
    </lineage>
</organism>
<dbReference type="AlphaFoldDB" id="A0A2T0AYM8"/>
<proteinExistence type="predicted"/>
<evidence type="ECO:0000313" key="1">
    <source>
        <dbReference type="EMBL" id="PRR76015.1"/>
    </source>
</evidence>
<dbReference type="GO" id="GO:0005975">
    <property type="term" value="P:carbohydrate metabolic process"/>
    <property type="evidence" value="ECO:0007669"/>
    <property type="project" value="InterPro"/>
</dbReference>
<protein>
    <recommendedName>
        <fullName evidence="3">NodB homology domain-containing protein</fullName>
    </recommendedName>
</protein>